<dbReference type="Proteomes" id="UP000824782">
    <property type="component" value="Unassembled WGS sequence"/>
</dbReference>
<organism evidence="2 3">
    <name type="scientific">Engystomops pustulosus</name>
    <name type="common">Tungara frog</name>
    <name type="synonym">Physalaemus pustulosus</name>
    <dbReference type="NCBI Taxonomy" id="76066"/>
    <lineage>
        <taxon>Eukaryota</taxon>
        <taxon>Metazoa</taxon>
        <taxon>Chordata</taxon>
        <taxon>Craniata</taxon>
        <taxon>Vertebrata</taxon>
        <taxon>Euteleostomi</taxon>
        <taxon>Amphibia</taxon>
        <taxon>Batrachia</taxon>
        <taxon>Anura</taxon>
        <taxon>Neobatrachia</taxon>
        <taxon>Hyloidea</taxon>
        <taxon>Leptodactylidae</taxon>
        <taxon>Leiuperinae</taxon>
        <taxon>Engystomops</taxon>
    </lineage>
</organism>
<dbReference type="AlphaFoldDB" id="A0AAV7ADG0"/>
<evidence type="ECO:0000256" key="1">
    <source>
        <dbReference type="SAM" id="MobiDB-lite"/>
    </source>
</evidence>
<gene>
    <name evidence="2" type="ORF">GDO81_016811</name>
</gene>
<protein>
    <submittedName>
        <fullName evidence="2">Uncharacterized protein</fullName>
    </submittedName>
</protein>
<accession>A0AAV7ADG0</accession>
<comment type="caution">
    <text evidence="2">The sequence shown here is derived from an EMBL/GenBank/DDBJ whole genome shotgun (WGS) entry which is preliminary data.</text>
</comment>
<sequence>MAVPSPRGITATHPSYPESSPEPSPPASPSHRHVQKKTRNMNIKCISVKSQKTARAASSRVRSHTRALIQAHRSHTRLVTDY</sequence>
<evidence type="ECO:0000313" key="2">
    <source>
        <dbReference type="EMBL" id="KAG8557999.1"/>
    </source>
</evidence>
<feature type="region of interest" description="Disordered" evidence="1">
    <location>
        <begin position="1"/>
        <end position="39"/>
    </location>
</feature>
<feature type="compositionally biased region" description="Basic residues" evidence="1">
    <location>
        <begin position="30"/>
        <end position="39"/>
    </location>
</feature>
<evidence type="ECO:0000313" key="3">
    <source>
        <dbReference type="Proteomes" id="UP000824782"/>
    </source>
</evidence>
<proteinExistence type="predicted"/>
<name>A0AAV7ADG0_ENGPU</name>
<dbReference type="EMBL" id="WNYA01000008">
    <property type="protein sequence ID" value="KAG8557999.1"/>
    <property type="molecule type" value="Genomic_DNA"/>
</dbReference>
<reference evidence="2" key="1">
    <citation type="thesis" date="2020" institute="ProQuest LLC" country="789 East Eisenhower Parkway, Ann Arbor, MI, USA">
        <title>Comparative Genomics and Chromosome Evolution.</title>
        <authorList>
            <person name="Mudd A.B."/>
        </authorList>
    </citation>
    <scope>NUCLEOTIDE SEQUENCE</scope>
    <source>
        <strain evidence="2">237g6f4</strain>
        <tissue evidence="2">Blood</tissue>
    </source>
</reference>
<keyword evidence="3" id="KW-1185">Reference proteome</keyword>